<evidence type="ECO:0000256" key="2">
    <source>
        <dbReference type="ARBA" id="ARBA00001974"/>
    </source>
</evidence>
<dbReference type="InterPro" id="IPR050415">
    <property type="entry name" value="MRET"/>
</dbReference>
<feature type="domain" description="2Fe-2S ferredoxin-type" evidence="10">
    <location>
        <begin position="229"/>
        <end position="314"/>
    </location>
</feature>
<dbReference type="Gene3D" id="3.10.20.30">
    <property type="match status" value="1"/>
</dbReference>
<reference evidence="12 13" key="1">
    <citation type="journal article" date="2019" name="Emerg. Microbes Infect.">
        <title>Comprehensive subspecies identification of 175 nontuberculous mycobacteria species based on 7547 genomic profiles.</title>
        <authorList>
            <person name="Matsumoto Y."/>
            <person name="Kinjo T."/>
            <person name="Motooka D."/>
            <person name="Nabeya D."/>
            <person name="Jung N."/>
            <person name="Uechi K."/>
            <person name="Horii T."/>
            <person name="Iida T."/>
            <person name="Fujita J."/>
            <person name="Nakamura S."/>
        </authorList>
    </citation>
    <scope>NUCLEOTIDE SEQUENCE [LARGE SCALE GENOMIC DNA]</scope>
    <source>
        <strain evidence="12 13">JCM 17783</strain>
    </source>
</reference>
<dbReference type="PRINTS" id="PR00409">
    <property type="entry name" value="PHDIOXRDTASE"/>
</dbReference>
<keyword evidence="8" id="KW-0408">Iron</keyword>
<dbReference type="PANTHER" id="PTHR47354">
    <property type="entry name" value="NADH OXIDOREDUCTASE HCR"/>
    <property type="match status" value="1"/>
</dbReference>
<gene>
    <name evidence="12" type="ORF">MSTO_13680</name>
</gene>
<dbReference type="InterPro" id="IPR006058">
    <property type="entry name" value="2Fe2S_fd_BS"/>
</dbReference>
<evidence type="ECO:0000256" key="3">
    <source>
        <dbReference type="ARBA" id="ARBA00022630"/>
    </source>
</evidence>
<dbReference type="SUPFAM" id="SSF63380">
    <property type="entry name" value="Riboflavin synthase domain-like"/>
    <property type="match status" value="1"/>
</dbReference>
<evidence type="ECO:0000313" key="12">
    <source>
        <dbReference type="EMBL" id="BBY21163.1"/>
    </source>
</evidence>
<dbReference type="Gene3D" id="3.40.50.80">
    <property type="entry name" value="Nucleotide-binding domain of ferredoxin-NADP reductase (FNR) module"/>
    <property type="match status" value="1"/>
</dbReference>
<keyword evidence="6" id="KW-0479">Metal-binding</keyword>
<dbReference type="InterPro" id="IPR001041">
    <property type="entry name" value="2Fe-2S_ferredoxin-type"/>
</dbReference>
<dbReference type="PROSITE" id="PS00197">
    <property type="entry name" value="2FE2S_FER_1"/>
    <property type="match status" value="1"/>
</dbReference>
<protein>
    <submittedName>
        <fullName evidence="12">Ferredoxin</fullName>
    </submittedName>
</protein>
<feature type="domain" description="FAD-binding FR-type" evidence="11">
    <location>
        <begin position="3"/>
        <end position="104"/>
    </location>
</feature>
<evidence type="ECO:0000259" key="11">
    <source>
        <dbReference type="PROSITE" id="PS51384"/>
    </source>
</evidence>
<dbReference type="InterPro" id="IPR012675">
    <property type="entry name" value="Beta-grasp_dom_sf"/>
</dbReference>
<dbReference type="GO" id="GO:0051537">
    <property type="term" value="F:2 iron, 2 sulfur cluster binding"/>
    <property type="evidence" value="ECO:0007669"/>
    <property type="project" value="UniProtKB-KW"/>
</dbReference>
<evidence type="ECO:0000256" key="7">
    <source>
        <dbReference type="ARBA" id="ARBA00023002"/>
    </source>
</evidence>
<dbReference type="Proteomes" id="UP000467130">
    <property type="component" value="Chromosome"/>
</dbReference>
<dbReference type="CDD" id="cd06185">
    <property type="entry name" value="PDR_like"/>
    <property type="match status" value="1"/>
</dbReference>
<dbReference type="SUPFAM" id="SSF52343">
    <property type="entry name" value="Ferredoxin reductase-like, C-terminal NADP-linked domain"/>
    <property type="match status" value="1"/>
</dbReference>
<comment type="cofactor">
    <cofactor evidence="2">
        <name>FAD</name>
        <dbReference type="ChEBI" id="CHEBI:57692"/>
    </cofactor>
</comment>
<dbReference type="PANTHER" id="PTHR47354:SF1">
    <property type="entry name" value="CARNITINE MONOOXYGENASE REDUCTASE SUBUNIT"/>
    <property type="match status" value="1"/>
</dbReference>
<evidence type="ECO:0000256" key="8">
    <source>
        <dbReference type="ARBA" id="ARBA00023004"/>
    </source>
</evidence>
<organism evidence="12 13">
    <name type="scientific">Mycobacterium stomatepiae</name>
    <dbReference type="NCBI Taxonomy" id="470076"/>
    <lineage>
        <taxon>Bacteria</taxon>
        <taxon>Bacillati</taxon>
        <taxon>Actinomycetota</taxon>
        <taxon>Actinomycetes</taxon>
        <taxon>Mycobacteriales</taxon>
        <taxon>Mycobacteriaceae</taxon>
        <taxon>Mycobacterium</taxon>
        <taxon>Mycobacterium simiae complex</taxon>
    </lineage>
</organism>
<dbReference type="PROSITE" id="PS51384">
    <property type="entry name" value="FAD_FR"/>
    <property type="match status" value="1"/>
</dbReference>
<dbReference type="Pfam" id="PF00111">
    <property type="entry name" value="Fer2"/>
    <property type="match status" value="1"/>
</dbReference>
<dbReference type="Gene3D" id="2.40.30.10">
    <property type="entry name" value="Translation factors"/>
    <property type="match status" value="1"/>
</dbReference>
<dbReference type="EMBL" id="AP022587">
    <property type="protein sequence ID" value="BBY21163.1"/>
    <property type="molecule type" value="Genomic_DNA"/>
</dbReference>
<keyword evidence="7" id="KW-0560">Oxidoreductase</keyword>
<dbReference type="AlphaFoldDB" id="A0A7I7Q4G5"/>
<dbReference type="InterPro" id="IPR054582">
    <property type="entry name" value="DmmA-like_N"/>
</dbReference>
<keyword evidence="13" id="KW-1185">Reference proteome</keyword>
<dbReference type="GO" id="GO:0046872">
    <property type="term" value="F:metal ion binding"/>
    <property type="evidence" value="ECO:0007669"/>
    <property type="project" value="UniProtKB-KW"/>
</dbReference>
<keyword evidence="4" id="KW-0288">FMN</keyword>
<dbReference type="SUPFAM" id="SSF54292">
    <property type="entry name" value="2Fe-2S ferredoxin-like"/>
    <property type="match status" value="1"/>
</dbReference>
<evidence type="ECO:0000256" key="5">
    <source>
        <dbReference type="ARBA" id="ARBA00022714"/>
    </source>
</evidence>
<accession>A0A7I7Q4G5</accession>
<dbReference type="PROSITE" id="PS51085">
    <property type="entry name" value="2FE2S_FER_2"/>
    <property type="match status" value="1"/>
</dbReference>
<evidence type="ECO:0000256" key="1">
    <source>
        <dbReference type="ARBA" id="ARBA00001917"/>
    </source>
</evidence>
<evidence type="ECO:0000256" key="9">
    <source>
        <dbReference type="ARBA" id="ARBA00023014"/>
    </source>
</evidence>
<sequence>MRTDELKLSVAAIEELVSGIRSLTLRALDGTPLPPFVPGSHLPLRCGAKWNSYSLTNEGLDPSEYCVSVLRVADGEGGSRWVHDQLAVGDAITALTPRSAFAPQPHAIKHLLIAGGIGVTPIVSHLRAARMWKRNIQVLYSFREGFAAHVDDVMDLGGLDAELYVDQDEFCVRTRKVLADQPIGTHLYVCGPGPMIDYVLDTAAGLGWPTSRLHLERFGADTLDPGEPFRVNLTKSGRELDVPSGTSLLEALEAAGIAVPNLCRQGVCGQCRIPVSGGVPLHRDRFLDDETKTAGTALMCCVSRASGPMLEVPL</sequence>
<keyword evidence="3" id="KW-0285">Flavoprotein</keyword>
<dbReference type="RefSeq" id="WP_163789092.1">
    <property type="nucleotide sequence ID" value="NZ_AP022587.1"/>
</dbReference>
<evidence type="ECO:0000313" key="13">
    <source>
        <dbReference type="Proteomes" id="UP000467130"/>
    </source>
</evidence>
<dbReference type="InterPro" id="IPR017938">
    <property type="entry name" value="Riboflavin_synthase-like_b-brl"/>
</dbReference>
<evidence type="ECO:0000256" key="4">
    <source>
        <dbReference type="ARBA" id="ARBA00022643"/>
    </source>
</evidence>
<dbReference type="GO" id="GO:0016491">
    <property type="term" value="F:oxidoreductase activity"/>
    <property type="evidence" value="ECO:0007669"/>
    <property type="project" value="UniProtKB-KW"/>
</dbReference>
<name>A0A7I7Q4G5_9MYCO</name>
<proteinExistence type="predicted"/>
<dbReference type="CDD" id="cd00207">
    <property type="entry name" value="fer2"/>
    <property type="match status" value="1"/>
</dbReference>
<keyword evidence="5" id="KW-0001">2Fe-2S</keyword>
<dbReference type="Pfam" id="PF22290">
    <property type="entry name" value="DmmA-like_N"/>
    <property type="match status" value="1"/>
</dbReference>
<comment type="cofactor">
    <cofactor evidence="1">
        <name>FMN</name>
        <dbReference type="ChEBI" id="CHEBI:58210"/>
    </cofactor>
</comment>
<evidence type="ECO:0000259" key="10">
    <source>
        <dbReference type="PROSITE" id="PS51085"/>
    </source>
</evidence>
<dbReference type="InterPro" id="IPR017927">
    <property type="entry name" value="FAD-bd_FR_type"/>
</dbReference>
<keyword evidence="9" id="KW-0411">Iron-sulfur</keyword>
<evidence type="ECO:0000256" key="6">
    <source>
        <dbReference type="ARBA" id="ARBA00022723"/>
    </source>
</evidence>
<dbReference type="InterPro" id="IPR039261">
    <property type="entry name" value="FNR_nucleotide-bd"/>
</dbReference>
<dbReference type="InterPro" id="IPR036010">
    <property type="entry name" value="2Fe-2S_ferredoxin-like_sf"/>
</dbReference>
<dbReference type="KEGG" id="msto:MSTO_13680"/>